<reference evidence="2 3" key="1">
    <citation type="submission" date="2016-10" db="EMBL/GenBank/DDBJ databases">
        <authorList>
            <person name="de Groot N.N."/>
        </authorList>
    </citation>
    <scope>NUCLEOTIDE SEQUENCE [LARGE SCALE GENOMIC DNA]</scope>
    <source>
        <strain evidence="2 3">LMG 27731</strain>
    </source>
</reference>
<keyword evidence="1" id="KW-0812">Transmembrane</keyword>
<feature type="transmembrane region" description="Helical" evidence="1">
    <location>
        <begin position="15"/>
        <end position="36"/>
    </location>
</feature>
<keyword evidence="1" id="KW-0472">Membrane</keyword>
<keyword evidence="1" id="KW-1133">Transmembrane helix</keyword>
<evidence type="ECO:0000313" key="2">
    <source>
        <dbReference type="EMBL" id="SFU22298.1"/>
    </source>
</evidence>
<evidence type="ECO:0000256" key="1">
    <source>
        <dbReference type="SAM" id="Phobius"/>
    </source>
</evidence>
<dbReference type="AlphaFoldDB" id="A0A1I7EEC4"/>
<dbReference type="EMBL" id="FPBH01000018">
    <property type="protein sequence ID" value="SFU22298.1"/>
    <property type="molecule type" value="Genomic_DNA"/>
</dbReference>
<dbReference type="Proteomes" id="UP000198844">
    <property type="component" value="Unassembled WGS sequence"/>
</dbReference>
<gene>
    <name evidence="2" type="ORF">SAMN05192563_10183</name>
</gene>
<name>A0A1I7EEC4_9BURK</name>
<accession>A0A1I7EEC4</accession>
<sequence>MSTARSQCRDVSPPYVWFSTIAVPLPACASLGWLLLMQSPIPGLAVPLEGGAGYLRGAEVMRFDARRGGIVSLHSVSNVHDLTNRRGRL</sequence>
<organism evidence="2 3">
    <name type="scientific">Paraburkholderia aspalathi</name>
    <dbReference type="NCBI Taxonomy" id="1324617"/>
    <lineage>
        <taxon>Bacteria</taxon>
        <taxon>Pseudomonadati</taxon>
        <taxon>Pseudomonadota</taxon>
        <taxon>Betaproteobacteria</taxon>
        <taxon>Burkholderiales</taxon>
        <taxon>Burkholderiaceae</taxon>
        <taxon>Paraburkholderia</taxon>
    </lineage>
</organism>
<evidence type="ECO:0000313" key="3">
    <source>
        <dbReference type="Proteomes" id="UP000198844"/>
    </source>
</evidence>
<proteinExistence type="predicted"/>
<protein>
    <submittedName>
        <fullName evidence="2">Uncharacterized protein</fullName>
    </submittedName>
</protein>